<dbReference type="Gene3D" id="1.20.59.10">
    <property type="entry name" value="Chorismate mutase"/>
    <property type="match status" value="1"/>
</dbReference>
<reference evidence="3 4" key="1">
    <citation type="submission" date="2018-09" db="EMBL/GenBank/DDBJ databases">
        <title>Characterization of the phylogenetic diversity of five novel species belonging to the genus Bifidobacterium.</title>
        <authorList>
            <person name="Lugli G.A."/>
            <person name="Duranti S."/>
            <person name="Milani C."/>
        </authorList>
    </citation>
    <scope>NUCLEOTIDE SEQUENCE [LARGE SCALE GENOMIC DNA]</scope>
    <source>
        <strain evidence="3 4">2020B</strain>
    </source>
</reference>
<dbReference type="GO" id="GO:0004106">
    <property type="term" value="F:chorismate mutase activity"/>
    <property type="evidence" value="ECO:0007669"/>
    <property type="project" value="InterPro"/>
</dbReference>
<dbReference type="PANTHER" id="PTHR38041:SF1">
    <property type="entry name" value="CHORISMATE MUTASE"/>
    <property type="match status" value="1"/>
</dbReference>
<dbReference type="SMART" id="SM00830">
    <property type="entry name" value="CM_2"/>
    <property type="match status" value="1"/>
</dbReference>
<dbReference type="SUPFAM" id="SSF48600">
    <property type="entry name" value="Chorismate mutase II"/>
    <property type="match status" value="1"/>
</dbReference>
<dbReference type="AlphaFoldDB" id="A0A430FAY7"/>
<dbReference type="GO" id="GO:0046417">
    <property type="term" value="P:chorismate metabolic process"/>
    <property type="evidence" value="ECO:0007669"/>
    <property type="project" value="InterPro"/>
</dbReference>
<dbReference type="Proteomes" id="UP000288052">
    <property type="component" value="Unassembled WGS sequence"/>
</dbReference>
<dbReference type="InterPro" id="IPR051331">
    <property type="entry name" value="Chorismate_mutase-related"/>
</dbReference>
<dbReference type="OrthoDB" id="3233357at2"/>
<keyword evidence="4" id="KW-1185">Reference proteome</keyword>
<evidence type="ECO:0000313" key="4">
    <source>
        <dbReference type="Proteomes" id="UP000288052"/>
    </source>
</evidence>
<dbReference type="InterPro" id="IPR036263">
    <property type="entry name" value="Chorismate_II_sf"/>
</dbReference>
<evidence type="ECO:0000259" key="2">
    <source>
        <dbReference type="PROSITE" id="PS51168"/>
    </source>
</evidence>
<gene>
    <name evidence="3" type="ORF">D2E22_0448</name>
</gene>
<accession>A0A430FAY7</accession>
<dbReference type="GO" id="GO:0009697">
    <property type="term" value="P:salicylic acid biosynthetic process"/>
    <property type="evidence" value="ECO:0007669"/>
    <property type="project" value="TreeGrafter"/>
</dbReference>
<feature type="domain" description="Chorismate mutase" evidence="2">
    <location>
        <begin position="1"/>
        <end position="90"/>
    </location>
</feature>
<sequence>MQCSSLDEVRSHIDNIDDQIIALIGERGQYVMQASAFKKDEEGVRDTNRVEQVIAKVRGKAERCSADPDMVEAIYREMISRFVIMEMHKFHDHTSPATTEG</sequence>
<evidence type="ECO:0000256" key="1">
    <source>
        <dbReference type="ARBA" id="ARBA00023235"/>
    </source>
</evidence>
<comment type="caution">
    <text evidence="3">The sequence shown here is derived from an EMBL/GenBank/DDBJ whole genome shotgun (WGS) entry which is preliminary data.</text>
</comment>
<dbReference type="InterPro" id="IPR036979">
    <property type="entry name" value="CM_dom_sf"/>
</dbReference>
<keyword evidence="1" id="KW-0413">Isomerase</keyword>
<dbReference type="PANTHER" id="PTHR38041">
    <property type="entry name" value="CHORISMATE MUTASE"/>
    <property type="match status" value="1"/>
</dbReference>
<dbReference type="PROSITE" id="PS51168">
    <property type="entry name" value="CHORISMATE_MUT_2"/>
    <property type="match status" value="1"/>
</dbReference>
<protein>
    <submittedName>
        <fullName evidence="3">Chorismate mutase</fullName>
    </submittedName>
</protein>
<dbReference type="Pfam" id="PF01817">
    <property type="entry name" value="CM_2"/>
    <property type="match status" value="1"/>
</dbReference>
<evidence type="ECO:0000313" key="3">
    <source>
        <dbReference type="EMBL" id="RSX49985.1"/>
    </source>
</evidence>
<proteinExistence type="predicted"/>
<dbReference type="EMBL" id="QXGI01000001">
    <property type="protein sequence ID" value="RSX49985.1"/>
    <property type="molecule type" value="Genomic_DNA"/>
</dbReference>
<name>A0A430FAY7_9BIFI</name>
<dbReference type="InterPro" id="IPR002701">
    <property type="entry name" value="CM_II_prokaryot"/>
</dbReference>
<organism evidence="3 4">
    <name type="scientific">Bifidobacterium castoris</name>
    <dbReference type="NCBI Taxonomy" id="2306972"/>
    <lineage>
        <taxon>Bacteria</taxon>
        <taxon>Bacillati</taxon>
        <taxon>Actinomycetota</taxon>
        <taxon>Actinomycetes</taxon>
        <taxon>Bifidobacteriales</taxon>
        <taxon>Bifidobacteriaceae</taxon>
        <taxon>Bifidobacterium</taxon>
    </lineage>
</organism>